<feature type="non-terminal residue" evidence="1">
    <location>
        <position position="120"/>
    </location>
</feature>
<dbReference type="AlphaFoldDB" id="A0A0X3NK66"/>
<sequence length="120" mass="13870">MKRRTNCRETCMPSWRLCRRRTNWLSLANSNRAGKDHAAWQRVLGPQSLGGCNDNGIILRTRGEHRLLRTNTFRQEIKPRGCTHDRGARSCYTMLLSEVRSTGRAGNQGNPRCRWLDRST</sequence>
<gene>
    <name evidence="1" type="ORF">TR160848</name>
</gene>
<proteinExistence type="predicted"/>
<protein>
    <submittedName>
        <fullName evidence="1">Uncharacterized protein</fullName>
    </submittedName>
</protein>
<name>A0A0X3NK66_SCHSO</name>
<evidence type="ECO:0000313" key="1">
    <source>
        <dbReference type="EMBL" id="JAP39670.1"/>
    </source>
</evidence>
<organism evidence="1">
    <name type="scientific">Schistocephalus solidus</name>
    <name type="common">Tapeworm</name>
    <dbReference type="NCBI Taxonomy" id="70667"/>
    <lineage>
        <taxon>Eukaryota</taxon>
        <taxon>Metazoa</taxon>
        <taxon>Spiralia</taxon>
        <taxon>Lophotrochozoa</taxon>
        <taxon>Platyhelminthes</taxon>
        <taxon>Cestoda</taxon>
        <taxon>Eucestoda</taxon>
        <taxon>Diphyllobothriidea</taxon>
        <taxon>Diphyllobothriidae</taxon>
        <taxon>Schistocephalus</taxon>
    </lineage>
</organism>
<dbReference type="EMBL" id="GEEE01023555">
    <property type="protein sequence ID" value="JAP39670.1"/>
    <property type="molecule type" value="Transcribed_RNA"/>
</dbReference>
<reference evidence="1" key="1">
    <citation type="submission" date="2016-01" db="EMBL/GenBank/DDBJ databases">
        <title>Reference transcriptome for the parasite Schistocephalus solidus: insights into the molecular evolution of parasitism.</title>
        <authorList>
            <person name="Hebert F.O."/>
            <person name="Grambauer S."/>
            <person name="Barber I."/>
            <person name="Landry C.R."/>
            <person name="Aubin-Horth N."/>
        </authorList>
    </citation>
    <scope>NUCLEOTIDE SEQUENCE</scope>
</reference>
<accession>A0A0X3NK66</accession>